<evidence type="ECO:0000313" key="2">
    <source>
        <dbReference type="Proteomes" id="UP000058074"/>
    </source>
</evidence>
<sequence length="160" mass="17160">MIVVNDLLRIIRKYGIGFVTGFEGPQTKEKTMMHVAIDGTAVSPDRAELATAAARCWRSARDKGEATQPRLHALLSERRCPMLAAAFDSLLNLYEQALDHPFAVGRADGLSEDEIRLAKLLGGGGSVPGCLAVREGAATALDCALCSTRILLTLAPRDLQ</sequence>
<organism evidence="1 2">
    <name type="scientific">Sphingopyxis macrogoltabida</name>
    <name type="common">Sphingomonas macrogoltabidus</name>
    <dbReference type="NCBI Taxonomy" id="33050"/>
    <lineage>
        <taxon>Bacteria</taxon>
        <taxon>Pseudomonadati</taxon>
        <taxon>Pseudomonadota</taxon>
        <taxon>Alphaproteobacteria</taxon>
        <taxon>Sphingomonadales</taxon>
        <taxon>Sphingomonadaceae</taxon>
        <taxon>Sphingopyxis</taxon>
    </lineage>
</organism>
<dbReference type="PATRIC" id="fig|33050.5.peg.2174"/>
<protein>
    <submittedName>
        <fullName evidence="1">Uncharacterized protein</fullName>
    </submittedName>
</protein>
<reference evidence="1 2" key="1">
    <citation type="journal article" date="2015" name="Genome Announc.">
        <title>Complete Genome Sequence of Polypropylene Glycol- and Polyethylene Glycol-Degrading Sphingopyxis macrogoltabida Strain EY-1.</title>
        <authorList>
            <person name="Ohtsubo Y."/>
            <person name="Nagata Y."/>
            <person name="Numata M."/>
            <person name="Tsuchikane K."/>
            <person name="Hosoyama A."/>
            <person name="Yamazoe A."/>
            <person name="Tsuda M."/>
            <person name="Fujita N."/>
            <person name="Kawai F."/>
        </authorList>
    </citation>
    <scope>NUCLEOTIDE SEQUENCE [LARGE SCALE GENOMIC DNA]</scope>
    <source>
        <strain evidence="1 2">EY-1</strain>
    </source>
</reference>
<accession>A0A0N9UYZ5</accession>
<gene>
    <name evidence="1" type="ORF">AN936_10525</name>
</gene>
<dbReference type="EMBL" id="CP012700">
    <property type="protein sequence ID" value="ALH80789.1"/>
    <property type="molecule type" value="Genomic_DNA"/>
</dbReference>
<dbReference type="Proteomes" id="UP000058074">
    <property type="component" value="Chromosome"/>
</dbReference>
<proteinExistence type="predicted"/>
<evidence type="ECO:0000313" key="1">
    <source>
        <dbReference type="EMBL" id="ALH80789.1"/>
    </source>
</evidence>
<dbReference type="AlphaFoldDB" id="A0A0N9UYZ5"/>
<dbReference type="KEGG" id="smag:AN936_10525"/>
<name>A0A0N9UYZ5_SPHMC</name>